<evidence type="ECO:0000313" key="2">
    <source>
        <dbReference type="Proteomes" id="UP000029516"/>
    </source>
</evidence>
<accession>A0AAN0S548</accession>
<dbReference type="InterPro" id="IPR058522">
    <property type="entry name" value="DUF8209"/>
</dbReference>
<dbReference type="Proteomes" id="UP000029516">
    <property type="component" value="Chromosome"/>
</dbReference>
<dbReference type="KEGG" id="cem:LH23_12100"/>
<evidence type="ECO:0008006" key="3">
    <source>
        <dbReference type="Google" id="ProtNLM"/>
    </source>
</evidence>
<organism evidence="1 2">
    <name type="scientific">Cedecea neteri</name>
    <dbReference type="NCBI Taxonomy" id="158822"/>
    <lineage>
        <taxon>Bacteria</taxon>
        <taxon>Pseudomonadati</taxon>
        <taxon>Pseudomonadota</taxon>
        <taxon>Gammaproteobacteria</taxon>
        <taxon>Enterobacterales</taxon>
        <taxon>Enterobacteriaceae</taxon>
        <taxon>Cedecea</taxon>
    </lineage>
</organism>
<protein>
    <recommendedName>
        <fullName evidence="3">Phage membrane protein</fullName>
    </recommendedName>
</protein>
<proteinExistence type="predicted"/>
<sequence>MDTVEELNGTYFYNGSSNLSAGELFFWIMIDETLDHFGISDIAAITGVYLGSNSITVAGKFAGATPGTSVASIYSRKLFRDRMLPIGLPTWVGFPPKVNMIMTKRLGTFVGRTIPVIGWVIFASDVSSITYKTISKYNIIARQSDRLW</sequence>
<evidence type="ECO:0000313" key="1">
    <source>
        <dbReference type="EMBL" id="AIR61367.1"/>
    </source>
</evidence>
<dbReference type="Pfam" id="PF26636">
    <property type="entry name" value="DUF8209"/>
    <property type="match status" value="1"/>
</dbReference>
<dbReference type="EMBL" id="CP009458">
    <property type="protein sequence ID" value="AIR61367.1"/>
    <property type="molecule type" value="Genomic_DNA"/>
</dbReference>
<reference evidence="1 2" key="1">
    <citation type="submission" date="2014-09" db="EMBL/GenBank/DDBJ databases">
        <authorList>
            <person name="Chan K.-G."/>
        </authorList>
    </citation>
    <scope>NUCLEOTIDE SEQUENCE [LARGE SCALE GENOMIC DNA]</scope>
    <source>
        <strain evidence="1 2">M006</strain>
    </source>
</reference>
<dbReference type="AlphaFoldDB" id="A0AAN0S548"/>
<dbReference type="InterPro" id="IPR058064">
    <property type="entry name" value="STM2901-like"/>
</dbReference>
<name>A0AAN0S548_9ENTR</name>
<dbReference type="RefSeq" id="WP_039291344.1">
    <property type="nucleotide sequence ID" value="NZ_CP009458.1"/>
</dbReference>
<gene>
    <name evidence="1" type="ORF">LH23_12100</name>
</gene>
<dbReference type="NCBIfam" id="NF045926">
    <property type="entry name" value="STM2901_fam"/>
    <property type="match status" value="1"/>
</dbReference>